<reference evidence="3" key="1">
    <citation type="journal article" date="2020" name="bioRxiv">
        <title>A rank-normalized archaeal taxonomy based on genome phylogeny resolves widespread incomplete and uneven classifications.</title>
        <authorList>
            <person name="Rinke C."/>
            <person name="Chuvochina M."/>
            <person name="Mussig A.J."/>
            <person name="Chaumeil P.-A."/>
            <person name="Waite D.W."/>
            <person name="Whitman W.B."/>
            <person name="Parks D.H."/>
            <person name="Hugenholtz P."/>
        </authorList>
    </citation>
    <scope>NUCLEOTIDE SEQUENCE [LARGE SCALE GENOMIC DNA]</scope>
</reference>
<organism evidence="2 3">
    <name type="scientific">Candidatus Iainarchaeum sp</name>
    <dbReference type="NCBI Taxonomy" id="3101447"/>
    <lineage>
        <taxon>Archaea</taxon>
        <taxon>Candidatus Iainarchaeota</taxon>
        <taxon>Candidatus Iainarchaeia</taxon>
        <taxon>Candidatus Iainarchaeales</taxon>
        <taxon>Candidatus Iainarchaeaceae</taxon>
        <taxon>Candidatus Iainarchaeum</taxon>
    </lineage>
</organism>
<evidence type="ECO:0000313" key="3">
    <source>
        <dbReference type="Proteomes" id="UP000564964"/>
    </source>
</evidence>
<keyword evidence="1" id="KW-0472">Membrane</keyword>
<comment type="caution">
    <text evidence="2">The sequence shown here is derived from an EMBL/GenBank/DDBJ whole genome shotgun (WGS) entry which is preliminary data.</text>
</comment>
<dbReference type="Gene3D" id="2.60.40.10">
    <property type="entry name" value="Immunoglobulins"/>
    <property type="match status" value="1"/>
</dbReference>
<dbReference type="AlphaFoldDB" id="A0A7J4JHR4"/>
<name>A0A7J4JHR4_9ARCH</name>
<gene>
    <name evidence="2" type="ORF">HA252_05665</name>
</gene>
<evidence type="ECO:0000313" key="2">
    <source>
        <dbReference type="EMBL" id="HIH16864.1"/>
    </source>
</evidence>
<feature type="transmembrane region" description="Helical" evidence="1">
    <location>
        <begin position="471"/>
        <end position="498"/>
    </location>
</feature>
<evidence type="ECO:0008006" key="4">
    <source>
        <dbReference type="Google" id="ProtNLM"/>
    </source>
</evidence>
<evidence type="ECO:0000256" key="1">
    <source>
        <dbReference type="SAM" id="Phobius"/>
    </source>
</evidence>
<dbReference type="EMBL" id="DUGH01000133">
    <property type="protein sequence ID" value="HIH16864.1"/>
    <property type="molecule type" value="Genomic_DNA"/>
</dbReference>
<protein>
    <recommendedName>
        <fullName evidence="4">Fibronectin type III domain-containing protein</fullName>
    </recommendedName>
</protein>
<keyword evidence="1" id="KW-0812">Transmembrane</keyword>
<proteinExistence type="predicted"/>
<dbReference type="Proteomes" id="UP000564964">
    <property type="component" value="Unassembled WGS sequence"/>
</dbReference>
<sequence>MDKVFLTGLLMVFLLGLPGLAGAVTFSDRLPTGDSSNDPLQKIAVTLSDPDGINKDKVYFEVDGFNYALNDPRMSYNEATGRLEYTPIRERDELDKVDVLVSAEDTLGEKGELRFSFTINSIGPAPIDFLSFEAGVLRWAKPLSLDSVAKYKVYRDTSRIKDNGKSAYFLAEATGLNYTDSTREEGKRYFYAVTAVDNAGSEGRIALNVSSDGQVFPVGQPAPAPLPLPFPVYPAPTPFPPTVPYPGFEGFDPYPLPSPSIPFTGRVDFAPKGEVIQLERGGISKADFSVSNGLPVEVTVRFEMSQASIGNGTVFMFQPQSQQLRYGRVSGFKLAPGETTFISLPVKASEQALPGIYLLGIDLIALDEEGRMVYSDSSGAEVQVFAPLPEPLAADLVPANYYQELAPVEDNGRIEARIVEAPQPLIRIAVEDAQVAPKQKAAEAAAEARAEARQPLTQVAVKEAGNAPAGFFNLAAMTTLNMALGFLVLALLLVYGLIRLSVERR</sequence>
<accession>A0A7J4JHR4</accession>
<dbReference type="InterPro" id="IPR013783">
    <property type="entry name" value="Ig-like_fold"/>
</dbReference>
<keyword evidence="1" id="KW-1133">Transmembrane helix</keyword>